<protein>
    <recommendedName>
        <fullName evidence="1">DUF7053 domain-containing protein</fullName>
    </recommendedName>
</protein>
<accession>A0A316ZG94</accession>
<dbReference type="InterPro" id="IPR055481">
    <property type="entry name" value="DUF7053"/>
</dbReference>
<dbReference type="AlphaFoldDB" id="A0A316ZG94"/>
<keyword evidence="3" id="KW-1185">Reference proteome</keyword>
<evidence type="ECO:0000313" key="2">
    <source>
        <dbReference type="EMBL" id="PWO00025.1"/>
    </source>
</evidence>
<evidence type="ECO:0000313" key="3">
    <source>
        <dbReference type="Proteomes" id="UP000245946"/>
    </source>
</evidence>
<dbReference type="Proteomes" id="UP000245946">
    <property type="component" value="Unassembled WGS sequence"/>
</dbReference>
<name>A0A316ZG94_9BASI</name>
<dbReference type="EMBL" id="KZ819286">
    <property type="protein sequence ID" value="PWO00025.1"/>
    <property type="molecule type" value="Genomic_DNA"/>
</dbReference>
<dbReference type="GeneID" id="37269209"/>
<reference evidence="2 3" key="1">
    <citation type="journal article" date="2018" name="Mol. Biol. Evol.">
        <title>Broad Genomic Sampling Reveals a Smut Pathogenic Ancestry of the Fungal Clade Ustilaginomycotina.</title>
        <authorList>
            <person name="Kijpornyongpan T."/>
            <person name="Mondo S.J."/>
            <person name="Barry K."/>
            <person name="Sandor L."/>
            <person name="Lee J."/>
            <person name="Lipzen A."/>
            <person name="Pangilinan J."/>
            <person name="LaButti K."/>
            <person name="Hainaut M."/>
            <person name="Henrissat B."/>
            <person name="Grigoriev I.V."/>
            <person name="Spatafora J.W."/>
            <person name="Aime M.C."/>
        </authorList>
    </citation>
    <scope>NUCLEOTIDE SEQUENCE [LARGE SCALE GENOMIC DNA]</scope>
    <source>
        <strain evidence="2 3">MCA 4186</strain>
    </source>
</reference>
<sequence>MGQFRNDVTHDFPLAAEELLDLLHDVRRLTDASSHFRSIEQDAQGTWHVEEWLTLAHCCVRFLVDLEQRDNGARIVCRAPMWVTVDTTWTVDALPPAPDGSPRCRGREDSTVTCPLVVRPFVKAQFKRTHSELPARIVRYLADERRQKEDDEKPASPTAAPA</sequence>
<organism evidence="2 3">
    <name type="scientific">Tilletiopsis washingtonensis</name>
    <dbReference type="NCBI Taxonomy" id="58919"/>
    <lineage>
        <taxon>Eukaryota</taxon>
        <taxon>Fungi</taxon>
        <taxon>Dikarya</taxon>
        <taxon>Basidiomycota</taxon>
        <taxon>Ustilaginomycotina</taxon>
        <taxon>Exobasidiomycetes</taxon>
        <taxon>Entylomatales</taxon>
        <taxon>Entylomatales incertae sedis</taxon>
        <taxon>Tilletiopsis</taxon>
    </lineage>
</organism>
<dbReference type="RefSeq" id="XP_025600303.1">
    <property type="nucleotide sequence ID" value="XM_025741665.1"/>
</dbReference>
<proteinExistence type="predicted"/>
<dbReference type="Pfam" id="PF23155">
    <property type="entry name" value="DUF7053"/>
    <property type="match status" value="1"/>
</dbReference>
<feature type="domain" description="DUF7053" evidence="1">
    <location>
        <begin position="55"/>
        <end position="139"/>
    </location>
</feature>
<evidence type="ECO:0000259" key="1">
    <source>
        <dbReference type="Pfam" id="PF23155"/>
    </source>
</evidence>
<gene>
    <name evidence="2" type="ORF">FA09DRAFT_328156</name>
</gene>